<evidence type="ECO:0000313" key="4">
    <source>
        <dbReference type="Proteomes" id="UP001596050"/>
    </source>
</evidence>
<dbReference type="Gene3D" id="2.40.160.20">
    <property type="match status" value="1"/>
</dbReference>
<evidence type="ECO:0000313" key="3">
    <source>
        <dbReference type="EMBL" id="MFC5459729.1"/>
    </source>
</evidence>
<protein>
    <submittedName>
        <fullName evidence="3">OmpW family protein</fullName>
    </submittedName>
</protein>
<dbReference type="RefSeq" id="WP_379781857.1">
    <property type="nucleotide sequence ID" value="NZ_JBHSMU010000008.1"/>
</dbReference>
<feature type="chain" id="PRO_5047264764" evidence="2">
    <location>
        <begin position="26"/>
        <end position="218"/>
    </location>
</feature>
<proteinExistence type="predicted"/>
<reference evidence="4" key="1">
    <citation type="journal article" date="2019" name="Int. J. Syst. Evol. Microbiol.">
        <title>The Global Catalogue of Microorganisms (GCM) 10K type strain sequencing project: providing services to taxonomists for standard genome sequencing and annotation.</title>
        <authorList>
            <consortium name="The Broad Institute Genomics Platform"/>
            <consortium name="The Broad Institute Genome Sequencing Center for Infectious Disease"/>
            <person name="Wu L."/>
            <person name="Ma J."/>
        </authorList>
    </citation>
    <scope>NUCLEOTIDE SEQUENCE [LARGE SCALE GENOMIC DNA]</scope>
    <source>
        <strain evidence="4">KACC 12649</strain>
    </source>
</reference>
<sequence>MQNPTLIVKRTALVCTMLACQAAHAQFDLHRVSVRAGPTTIVPNVTSGYLSGPSAPGTQIDVDSASGITGGLNYALTDNISIDFPLDLPFRFDVNGAGSLNGAGKLADIKALPISLLAQYRFGNAASVARPYVGAGAAYTRFYGARSSALLTPVTLSMKNRWSRTAQVGVDVPFNARWSLDIAATYVHLKTTGSLSTGQTIDVALNPMSWSLALAYRF</sequence>
<feature type="signal peptide" evidence="2">
    <location>
        <begin position="1"/>
        <end position="25"/>
    </location>
</feature>
<dbReference type="Proteomes" id="UP001596050">
    <property type="component" value="Unassembled WGS sequence"/>
</dbReference>
<comment type="subcellular location">
    <subcellularLocation>
        <location evidence="1">Cell outer membrane</location>
    </subcellularLocation>
</comment>
<dbReference type="EMBL" id="JBHSMU010000008">
    <property type="protein sequence ID" value="MFC5459729.1"/>
    <property type="molecule type" value="Genomic_DNA"/>
</dbReference>
<name>A0ABW0L1Z3_9BURK</name>
<comment type="caution">
    <text evidence="3">The sequence shown here is derived from an EMBL/GenBank/DDBJ whole genome shotgun (WGS) entry which is preliminary data.</text>
</comment>
<evidence type="ECO:0000256" key="1">
    <source>
        <dbReference type="ARBA" id="ARBA00004442"/>
    </source>
</evidence>
<dbReference type="PANTHER" id="PTHR36920:SF1">
    <property type="entry name" value="OUTER MEMBRANE PROTEIN W"/>
    <property type="match status" value="1"/>
</dbReference>
<dbReference type="Pfam" id="PF03922">
    <property type="entry name" value="OmpW"/>
    <property type="match status" value="1"/>
</dbReference>
<organism evidence="3 4">
    <name type="scientific">Massilia niabensis</name>
    <dbReference type="NCBI Taxonomy" id="544910"/>
    <lineage>
        <taxon>Bacteria</taxon>
        <taxon>Pseudomonadati</taxon>
        <taxon>Pseudomonadota</taxon>
        <taxon>Betaproteobacteria</taxon>
        <taxon>Burkholderiales</taxon>
        <taxon>Oxalobacteraceae</taxon>
        <taxon>Telluria group</taxon>
        <taxon>Massilia</taxon>
    </lineage>
</organism>
<dbReference type="PANTHER" id="PTHR36920">
    <property type="match status" value="1"/>
</dbReference>
<keyword evidence="2" id="KW-0732">Signal</keyword>
<gene>
    <name evidence="3" type="ORF">ACFPN5_07885</name>
</gene>
<dbReference type="InterPro" id="IPR011250">
    <property type="entry name" value="OMP/PagP_B-barrel"/>
</dbReference>
<keyword evidence="4" id="KW-1185">Reference proteome</keyword>
<evidence type="ECO:0000256" key="2">
    <source>
        <dbReference type="SAM" id="SignalP"/>
    </source>
</evidence>
<dbReference type="SUPFAM" id="SSF56925">
    <property type="entry name" value="OMPA-like"/>
    <property type="match status" value="1"/>
</dbReference>
<dbReference type="InterPro" id="IPR005618">
    <property type="entry name" value="OMPW"/>
</dbReference>
<accession>A0ABW0L1Z3</accession>